<dbReference type="Proteomes" id="UP000246517">
    <property type="component" value="Segment"/>
</dbReference>
<sequence length="42" mass="4855">MVWHRMLGRLLCAIGLHSWDYSGNAATHAPRPIRCERCGVRY</sequence>
<accession>A0A2U8UI93</accession>
<dbReference type="GeneID" id="54991998"/>
<dbReference type="RefSeq" id="YP_009801481.1">
    <property type="nucleotide sequence ID" value="NC_047972.1"/>
</dbReference>
<evidence type="ECO:0000313" key="1">
    <source>
        <dbReference type="EMBL" id="AWN03186.1"/>
    </source>
</evidence>
<name>A0A2U8UI93_9CAUD</name>
<dbReference type="EMBL" id="MH153799">
    <property type="protein sequence ID" value="AWN03186.1"/>
    <property type="molecule type" value="Genomic_DNA"/>
</dbReference>
<gene>
    <name evidence="1" type="primary">4</name>
    <name evidence="1" type="ORF">PBI_APPA_4</name>
</gene>
<dbReference type="KEGG" id="vg:54991998"/>
<organism evidence="1 2">
    <name type="scientific">Microbacterium phage Appa</name>
    <dbReference type="NCBI Taxonomy" id="2182350"/>
    <lineage>
        <taxon>Viruses</taxon>
        <taxon>Duplodnaviria</taxon>
        <taxon>Heunggongvirae</taxon>
        <taxon>Uroviricota</taxon>
        <taxon>Caudoviricetes</taxon>
        <taxon>Appavirus</taxon>
        <taxon>Appavirus appa</taxon>
    </lineage>
</organism>
<proteinExistence type="predicted"/>
<reference evidence="1 2" key="1">
    <citation type="submission" date="2018-03" db="EMBL/GenBank/DDBJ databases">
        <authorList>
            <person name="Zack K.M."/>
            <person name="Garlena R.A."/>
            <person name="Russell D.A."/>
            <person name="Pope W.H."/>
            <person name="Jacobs-Sera D."/>
            <person name="Hatfull G.F."/>
        </authorList>
    </citation>
    <scope>NUCLEOTIDE SEQUENCE [LARGE SCALE GENOMIC DNA]</scope>
</reference>
<evidence type="ECO:0000313" key="2">
    <source>
        <dbReference type="Proteomes" id="UP000246517"/>
    </source>
</evidence>
<protein>
    <submittedName>
        <fullName evidence="1">Uncharacterized protein</fullName>
    </submittedName>
</protein>
<keyword evidence="2" id="KW-1185">Reference proteome</keyword>